<reference evidence="4 5" key="1">
    <citation type="journal article" date="2014" name="BMC Genomics">
        <title>Comparison of environmental and isolate Sulfobacillus genomes reveals diverse carbon, sulfur, nitrogen, and hydrogen metabolisms.</title>
        <authorList>
            <person name="Justice N.B."/>
            <person name="Norman A."/>
            <person name="Brown C.T."/>
            <person name="Singh A."/>
            <person name="Thomas B.C."/>
            <person name="Banfield J.F."/>
        </authorList>
    </citation>
    <scope>NUCLEOTIDE SEQUENCE [LARGE SCALE GENOMIC DNA]</scope>
    <source>
        <strain evidence="4">AMDSBA1</strain>
    </source>
</reference>
<dbReference type="Pfam" id="PF07848">
    <property type="entry name" value="PaaX"/>
    <property type="match status" value="1"/>
</dbReference>
<organism evidence="4 5">
    <name type="scientific">Sulfobacillus benefaciens</name>
    <dbReference type="NCBI Taxonomy" id="453960"/>
    <lineage>
        <taxon>Bacteria</taxon>
        <taxon>Bacillati</taxon>
        <taxon>Bacillota</taxon>
        <taxon>Clostridia</taxon>
        <taxon>Eubacteriales</taxon>
        <taxon>Clostridiales Family XVII. Incertae Sedis</taxon>
        <taxon>Sulfobacillus</taxon>
    </lineage>
</organism>
<dbReference type="PANTHER" id="PTHR30319:SF1">
    <property type="entry name" value="TRANSCRIPTIONAL REPRESSOR PAAX"/>
    <property type="match status" value="1"/>
</dbReference>
<dbReference type="Proteomes" id="UP000242699">
    <property type="component" value="Unassembled WGS sequence"/>
</dbReference>
<comment type="caution">
    <text evidence="4">The sequence shown here is derived from an EMBL/GenBank/DDBJ whole genome shotgun (WGS) entry which is preliminary data.</text>
</comment>
<feature type="domain" description="Transcriptional repressor PaaX-like C-terminal" evidence="2">
    <location>
        <begin position="177"/>
        <end position="255"/>
    </location>
</feature>
<gene>
    <name evidence="4" type="ORF">C7B43_08975</name>
</gene>
<feature type="domain" description="Transcriptional repressor PaaX-like central Cas2-like" evidence="3">
    <location>
        <begin position="88"/>
        <end position="159"/>
    </location>
</feature>
<dbReference type="AlphaFoldDB" id="A0A2T2X3Q7"/>
<proteinExistence type="predicted"/>
<dbReference type="Pfam" id="PF20803">
    <property type="entry name" value="PaaX_M"/>
    <property type="match status" value="1"/>
</dbReference>
<evidence type="ECO:0000259" key="2">
    <source>
        <dbReference type="Pfam" id="PF08223"/>
    </source>
</evidence>
<evidence type="ECO:0000259" key="1">
    <source>
        <dbReference type="Pfam" id="PF07848"/>
    </source>
</evidence>
<dbReference type="EMBL" id="PXYT01000017">
    <property type="protein sequence ID" value="PSR29130.1"/>
    <property type="molecule type" value="Genomic_DNA"/>
</dbReference>
<dbReference type="Gene3D" id="1.10.10.10">
    <property type="entry name" value="Winged helix-like DNA-binding domain superfamily/Winged helix DNA-binding domain"/>
    <property type="match status" value="1"/>
</dbReference>
<dbReference type="PIRSF" id="PIRSF020623">
    <property type="entry name" value="PaaX"/>
    <property type="match status" value="1"/>
</dbReference>
<dbReference type="InterPro" id="IPR048846">
    <property type="entry name" value="PaaX-like_central"/>
</dbReference>
<dbReference type="InterPro" id="IPR013225">
    <property type="entry name" value="PaaX_C"/>
</dbReference>
<accession>A0A2T2X3Q7</accession>
<dbReference type="InterPro" id="IPR036388">
    <property type="entry name" value="WH-like_DNA-bd_sf"/>
</dbReference>
<dbReference type="InterPro" id="IPR011965">
    <property type="entry name" value="PaaX_trns_reg"/>
</dbReference>
<dbReference type="Gene3D" id="1.20.58.1460">
    <property type="match status" value="1"/>
</dbReference>
<dbReference type="Pfam" id="PF08223">
    <property type="entry name" value="PaaX_C"/>
    <property type="match status" value="1"/>
</dbReference>
<evidence type="ECO:0000313" key="4">
    <source>
        <dbReference type="EMBL" id="PSR29130.1"/>
    </source>
</evidence>
<evidence type="ECO:0000259" key="3">
    <source>
        <dbReference type="Pfam" id="PF20803"/>
    </source>
</evidence>
<dbReference type="PANTHER" id="PTHR30319">
    <property type="entry name" value="PHENYLACETIC ACID REGULATOR-RELATED TRANSCRIPTIONAL REPRESSOR"/>
    <property type="match status" value="1"/>
</dbReference>
<dbReference type="GO" id="GO:0006351">
    <property type="term" value="P:DNA-templated transcription"/>
    <property type="evidence" value="ECO:0007669"/>
    <property type="project" value="InterPro"/>
</dbReference>
<dbReference type="InterPro" id="IPR012906">
    <property type="entry name" value="PaaX-like_N"/>
</dbReference>
<sequence>MSARSILFTLFGDAFMQRPDPIPLACATALLQTLDIGPEAARAALSRTAREGWFTSERRGRQSFYQLTSRGYERLMHARTRIYRQDDEPWDGGFTILGLNVPALAPSVRRRLIRELEFVGWAALAPYQWATPLVRHEETLDILRRFNLEGSAWIMNGALATPDPASWAANLYPIQFLDQRYRDFIREWAQAPLHLSESESFRHRIFLVHAWRKFLFIDPGLPHALVPDDFSRTEARALFHHLYDQWYDPANAYIEHHLSGALLLS</sequence>
<name>A0A2T2X3Q7_9FIRM</name>
<evidence type="ECO:0008006" key="6">
    <source>
        <dbReference type="Google" id="ProtNLM"/>
    </source>
</evidence>
<feature type="domain" description="Transcriptional repressor PaaX-like N-terminal" evidence="1">
    <location>
        <begin position="2"/>
        <end position="71"/>
    </location>
</feature>
<evidence type="ECO:0000313" key="5">
    <source>
        <dbReference type="Proteomes" id="UP000242699"/>
    </source>
</evidence>
<protein>
    <recommendedName>
        <fullName evidence="6">PaaX family transcriptional regulator</fullName>
    </recommendedName>
</protein>